<evidence type="ECO:0000256" key="1">
    <source>
        <dbReference type="SAM" id="MobiDB-lite"/>
    </source>
</evidence>
<feature type="compositionally biased region" description="Polar residues" evidence="1">
    <location>
        <begin position="11"/>
        <end position="24"/>
    </location>
</feature>
<proteinExistence type="predicted"/>
<evidence type="ECO:0000313" key="3">
    <source>
        <dbReference type="Proteomes" id="UP000053319"/>
    </source>
</evidence>
<dbReference type="RefSeq" id="XP_007371752.1">
    <property type="nucleotide sequence ID" value="XM_007371690.1"/>
</dbReference>
<sequence length="170" mass="18050">MVSASEAINLPQASAHQDTSSSSHLGVFPPSPAVPACTTLPTNPVPANDPMIVEEFTPEDLSGSANDLAAPHDRPGHVTVDEVDDIEVGGIPKFPWTGEYPAEVATETGQARTFFEELLETQEKAGKGIYAPFANEEEWGLGSWLATSGLSQEEIDKFLALPICTGASRE</sequence>
<dbReference type="KEGG" id="dsq:DICSQDRAFT_175819"/>
<reference evidence="2 3" key="1">
    <citation type="journal article" date="2012" name="Science">
        <title>The Paleozoic origin of enzymatic lignin decomposition reconstructed from 31 fungal genomes.</title>
        <authorList>
            <person name="Floudas D."/>
            <person name="Binder M."/>
            <person name="Riley R."/>
            <person name="Barry K."/>
            <person name="Blanchette R.A."/>
            <person name="Henrissat B."/>
            <person name="Martinez A.T."/>
            <person name="Otillar R."/>
            <person name="Spatafora J.W."/>
            <person name="Yadav J.S."/>
            <person name="Aerts A."/>
            <person name="Benoit I."/>
            <person name="Boyd A."/>
            <person name="Carlson A."/>
            <person name="Copeland A."/>
            <person name="Coutinho P.M."/>
            <person name="de Vries R.P."/>
            <person name="Ferreira P."/>
            <person name="Findley K."/>
            <person name="Foster B."/>
            <person name="Gaskell J."/>
            <person name="Glotzer D."/>
            <person name="Gorecki P."/>
            <person name="Heitman J."/>
            <person name="Hesse C."/>
            <person name="Hori C."/>
            <person name="Igarashi K."/>
            <person name="Jurgens J.A."/>
            <person name="Kallen N."/>
            <person name="Kersten P."/>
            <person name="Kohler A."/>
            <person name="Kuees U."/>
            <person name="Kumar T.K.A."/>
            <person name="Kuo A."/>
            <person name="LaButti K."/>
            <person name="Larrondo L.F."/>
            <person name="Lindquist E."/>
            <person name="Ling A."/>
            <person name="Lombard V."/>
            <person name="Lucas S."/>
            <person name="Lundell T."/>
            <person name="Martin R."/>
            <person name="McLaughlin D.J."/>
            <person name="Morgenstern I."/>
            <person name="Morin E."/>
            <person name="Murat C."/>
            <person name="Nagy L.G."/>
            <person name="Nolan M."/>
            <person name="Ohm R.A."/>
            <person name="Patyshakuliyeva A."/>
            <person name="Rokas A."/>
            <person name="Ruiz-Duenas F.J."/>
            <person name="Sabat G."/>
            <person name="Salamov A."/>
            <person name="Samejima M."/>
            <person name="Schmutz J."/>
            <person name="Slot J.C."/>
            <person name="St John F."/>
            <person name="Stenlid J."/>
            <person name="Sun H."/>
            <person name="Sun S."/>
            <person name="Syed K."/>
            <person name="Tsang A."/>
            <person name="Wiebenga A."/>
            <person name="Young D."/>
            <person name="Pisabarro A."/>
            <person name="Eastwood D.C."/>
            <person name="Martin F."/>
            <person name="Cullen D."/>
            <person name="Grigoriev I.V."/>
            <person name="Hibbett D.S."/>
        </authorList>
    </citation>
    <scope>NUCLEOTIDE SEQUENCE [LARGE SCALE GENOMIC DNA]</scope>
    <source>
        <strain evidence="2 3">LYAD-421 SS1</strain>
    </source>
</reference>
<dbReference type="HOGENOM" id="CLU_1570607_0_0_1"/>
<dbReference type="EMBL" id="JH719582">
    <property type="protein sequence ID" value="EJF55509.1"/>
    <property type="molecule type" value="Genomic_DNA"/>
</dbReference>
<accession>R7SH69</accession>
<feature type="region of interest" description="Disordered" evidence="1">
    <location>
        <begin position="1"/>
        <end position="28"/>
    </location>
</feature>
<dbReference type="OrthoDB" id="2803297at2759"/>
<protein>
    <submittedName>
        <fullName evidence="2">Uncharacterized protein</fullName>
    </submittedName>
</protein>
<organism evidence="2 3">
    <name type="scientific">Dichomitus squalens (strain LYAD-421)</name>
    <name type="common">Western red white-rot fungus</name>
    <dbReference type="NCBI Taxonomy" id="732165"/>
    <lineage>
        <taxon>Eukaryota</taxon>
        <taxon>Fungi</taxon>
        <taxon>Dikarya</taxon>
        <taxon>Basidiomycota</taxon>
        <taxon>Agaricomycotina</taxon>
        <taxon>Agaricomycetes</taxon>
        <taxon>Polyporales</taxon>
        <taxon>Polyporaceae</taxon>
        <taxon>Dichomitus</taxon>
    </lineage>
</organism>
<dbReference type="AlphaFoldDB" id="R7SH69"/>
<dbReference type="Proteomes" id="UP000053319">
    <property type="component" value="Unassembled WGS sequence"/>
</dbReference>
<evidence type="ECO:0000313" key="2">
    <source>
        <dbReference type="EMBL" id="EJF55509.1"/>
    </source>
</evidence>
<dbReference type="GeneID" id="18840281"/>
<dbReference type="OMA" id="PANDPMI"/>
<name>R7SH69_DICSQ</name>
<gene>
    <name evidence="2" type="ORF">DICSQDRAFT_175819</name>
</gene>